<feature type="region of interest" description="Disordered" evidence="7">
    <location>
        <begin position="780"/>
        <end position="937"/>
    </location>
</feature>
<dbReference type="GO" id="GO:0016281">
    <property type="term" value="C:eukaryotic translation initiation factor 4F complex"/>
    <property type="evidence" value="ECO:0007669"/>
    <property type="project" value="TreeGrafter"/>
</dbReference>
<feature type="compositionally biased region" description="Low complexity" evidence="7">
    <location>
        <begin position="541"/>
        <end position="557"/>
    </location>
</feature>
<feature type="compositionally biased region" description="Polar residues" evidence="7">
    <location>
        <begin position="801"/>
        <end position="812"/>
    </location>
</feature>
<feature type="compositionally biased region" description="Polar residues" evidence="7">
    <location>
        <begin position="587"/>
        <end position="600"/>
    </location>
</feature>
<dbReference type="SUPFAM" id="SSF48371">
    <property type="entry name" value="ARM repeat"/>
    <property type="match status" value="2"/>
</dbReference>
<feature type="region of interest" description="Disordered" evidence="7">
    <location>
        <begin position="1060"/>
        <end position="1083"/>
    </location>
</feature>
<feature type="compositionally biased region" description="Polar residues" evidence="7">
    <location>
        <begin position="1561"/>
        <end position="1578"/>
    </location>
</feature>
<dbReference type="Pfam" id="PF02847">
    <property type="entry name" value="MA3"/>
    <property type="match status" value="1"/>
</dbReference>
<evidence type="ECO:0000256" key="7">
    <source>
        <dbReference type="SAM" id="MobiDB-lite"/>
    </source>
</evidence>
<feature type="compositionally biased region" description="Polar residues" evidence="7">
    <location>
        <begin position="508"/>
        <end position="540"/>
    </location>
</feature>
<dbReference type="SMART" id="SM00544">
    <property type="entry name" value="MA3"/>
    <property type="match status" value="1"/>
</dbReference>
<keyword evidence="3" id="KW-0810">Translation regulation</keyword>
<feature type="region of interest" description="Disordered" evidence="7">
    <location>
        <begin position="1558"/>
        <end position="1578"/>
    </location>
</feature>
<gene>
    <name evidence="9" type="ORF">POM88_012863</name>
</gene>
<accession>A0AAD8J0Q1</accession>
<dbReference type="InterPro" id="IPR003890">
    <property type="entry name" value="MIF4G-like_typ-3"/>
</dbReference>
<evidence type="ECO:0000256" key="5">
    <source>
        <dbReference type="ARBA" id="ARBA00067320"/>
    </source>
</evidence>
<evidence type="ECO:0000313" key="9">
    <source>
        <dbReference type="EMBL" id="KAK1393807.1"/>
    </source>
</evidence>
<feature type="region of interest" description="Disordered" evidence="7">
    <location>
        <begin position="1223"/>
        <end position="1249"/>
    </location>
</feature>
<dbReference type="GO" id="GO:0003743">
    <property type="term" value="F:translation initiation factor activity"/>
    <property type="evidence" value="ECO:0007669"/>
    <property type="project" value="UniProtKB-KW"/>
</dbReference>
<feature type="compositionally biased region" description="Polar residues" evidence="7">
    <location>
        <begin position="131"/>
        <end position="143"/>
    </location>
</feature>
<comment type="caution">
    <text evidence="9">The sequence shown here is derived from an EMBL/GenBank/DDBJ whole genome shotgun (WGS) entry which is preliminary data.</text>
</comment>
<feature type="region of interest" description="Disordered" evidence="7">
    <location>
        <begin position="1356"/>
        <end position="1431"/>
    </location>
</feature>
<dbReference type="PANTHER" id="PTHR23253">
    <property type="entry name" value="EUKARYOTIC TRANSLATION INITIATION FACTOR 4 GAMMA"/>
    <property type="match status" value="1"/>
</dbReference>
<evidence type="ECO:0000259" key="8">
    <source>
        <dbReference type="PROSITE" id="PS51366"/>
    </source>
</evidence>
<dbReference type="PANTHER" id="PTHR23253:SF9">
    <property type="entry name" value="EUKARYOTIC TRANSLATION INITIATION FACTOR 4 GAMMA 2"/>
    <property type="match status" value="1"/>
</dbReference>
<feature type="compositionally biased region" description="Polar residues" evidence="7">
    <location>
        <begin position="21"/>
        <end position="32"/>
    </location>
</feature>
<reference evidence="9" key="2">
    <citation type="submission" date="2023-05" db="EMBL/GenBank/DDBJ databases">
        <authorList>
            <person name="Schelkunov M.I."/>
        </authorList>
    </citation>
    <scope>NUCLEOTIDE SEQUENCE</scope>
    <source>
        <strain evidence="9">Hsosn_3</strain>
        <tissue evidence="9">Leaf</tissue>
    </source>
</reference>
<proteinExistence type="inferred from homology"/>
<feature type="compositionally biased region" description="Basic and acidic residues" evidence="7">
    <location>
        <begin position="876"/>
        <end position="886"/>
    </location>
</feature>
<evidence type="ECO:0000256" key="6">
    <source>
        <dbReference type="ARBA" id="ARBA00075135"/>
    </source>
</evidence>
<dbReference type="EMBL" id="JAUIZM010000003">
    <property type="protein sequence ID" value="KAK1393807.1"/>
    <property type="molecule type" value="Genomic_DNA"/>
</dbReference>
<evidence type="ECO:0000256" key="1">
    <source>
        <dbReference type="ARBA" id="ARBA00005775"/>
    </source>
</evidence>
<dbReference type="Proteomes" id="UP001237642">
    <property type="component" value="Unassembled WGS sequence"/>
</dbReference>
<feature type="compositionally biased region" description="Basic and acidic residues" evidence="7">
    <location>
        <begin position="1360"/>
        <end position="1377"/>
    </location>
</feature>
<dbReference type="InterPro" id="IPR016024">
    <property type="entry name" value="ARM-type_fold"/>
</dbReference>
<evidence type="ECO:0000256" key="4">
    <source>
        <dbReference type="ARBA" id="ARBA00022917"/>
    </source>
</evidence>
<keyword evidence="4" id="KW-0648">Protein biosynthesis</keyword>
<dbReference type="FunFam" id="1.25.40.180:FF:000034">
    <property type="entry name" value="Eukaryotic translation initiation factor 4G"/>
    <property type="match status" value="1"/>
</dbReference>
<dbReference type="PROSITE" id="PS51366">
    <property type="entry name" value="MI"/>
    <property type="match status" value="1"/>
</dbReference>
<name>A0AAD8J0Q1_9APIA</name>
<dbReference type="GO" id="GO:0006417">
    <property type="term" value="P:regulation of translation"/>
    <property type="evidence" value="ECO:0007669"/>
    <property type="project" value="UniProtKB-KW"/>
</dbReference>
<feature type="region of interest" description="Disordered" evidence="7">
    <location>
        <begin position="993"/>
        <end position="1024"/>
    </location>
</feature>
<feature type="domain" description="MI" evidence="8">
    <location>
        <begin position="1589"/>
        <end position="1713"/>
    </location>
</feature>
<feature type="compositionally biased region" description="Basic and acidic residues" evidence="7">
    <location>
        <begin position="780"/>
        <end position="800"/>
    </location>
</feature>
<feature type="compositionally biased region" description="Polar residues" evidence="7">
    <location>
        <begin position="46"/>
        <end position="70"/>
    </location>
</feature>
<dbReference type="GO" id="GO:0003729">
    <property type="term" value="F:mRNA binding"/>
    <property type="evidence" value="ECO:0007669"/>
    <property type="project" value="TreeGrafter"/>
</dbReference>
<protein>
    <recommendedName>
        <fullName evidence="5">Eukaryotic translation initiation factor 4G</fullName>
    </recommendedName>
    <alternativeName>
        <fullName evidence="6">Protein synthesis initiation factor 4G</fullName>
    </alternativeName>
</protein>
<feature type="region of interest" description="Disordered" evidence="7">
    <location>
        <begin position="1"/>
        <end position="185"/>
    </location>
</feature>
<keyword evidence="10" id="KW-1185">Reference proteome</keyword>
<feature type="compositionally biased region" description="Polar residues" evidence="7">
    <location>
        <begin position="389"/>
        <end position="409"/>
    </location>
</feature>
<evidence type="ECO:0000256" key="2">
    <source>
        <dbReference type="ARBA" id="ARBA00022540"/>
    </source>
</evidence>
<feature type="compositionally biased region" description="Polar residues" evidence="7">
    <location>
        <begin position="1074"/>
        <end position="1083"/>
    </location>
</feature>
<organism evidence="9 10">
    <name type="scientific">Heracleum sosnowskyi</name>
    <dbReference type="NCBI Taxonomy" id="360622"/>
    <lineage>
        <taxon>Eukaryota</taxon>
        <taxon>Viridiplantae</taxon>
        <taxon>Streptophyta</taxon>
        <taxon>Embryophyta</taxon>
        <taxon>Tracheophyta</taxon>
        <taxon>Spermatophyta</taxon>
        <taxon>Magnoliopsida</taxon>
        <taxon>eudicotyledons</taxon>
        <taxon>Gunneridae</taxon>
        <taxon>Pentapetalae</taxon>
        <taxon>asterids</taxon>
        <taxon>campanulids</taxon>
        <taxon>Apiales</taxon>
        <taxon>Apiaceae</taxon>
        <taxon>Apioideae</taxon>
        <taxon>apioid superclade</taxon>
        <taxon>Tordylieae</taxon>
        <taxon>Tordyliinae</taxon>
        <taxon>Heracleum</taxon>
    </lineage>
</organism>
<evidence type="ECO:0000313" key="10">
    <source>
        <dbReference type="Proteomes" id="UP001237642"/>
    </source>
</evidence>
<dbReference type="Gene3D" id="1.25.40.180">
    <property type="match status" value="2"/>
</dbReference>
<sequence>MSVNQSRAEKSEPGQYRKANRSGNSSGVQRNYSGGGGKGSGAATAPTPSISANRSFKKPSNVQGSQTRVVNSDIRSDATTGGNVVVSGSARGVQNGAHLQSHGGSDAPVVVKQNVPPTQKVNRGVPKAPAPNSTPVSSNTAAPSTPAKGGGFPLQFGSISPGLMQVPARTSSAPPNLDEQKREQARYESSRAMPVMQAQSIPKQNVHTNNSATVDQPNAVDTHSMSKARRDVQVAPGPHAIQTQKPSVHPISGMPMQMPFHQQHIPVQFGNPNPQLQSQSMVNSSMPMPMPMPFPMGNPSQVQQQLYIQGLPPHMMPPQGVLHQGQGVNFSSQMGTQLPHMGNMGMNINPQFTQQQPGNFGGTRKTVKITHPDTHEELSLSKKADNYPESGSSAPRSHTNIPPQSQAISSFPPGRPSNFYPNSYSQGSVFYTGPNSLHLSSNQVAPSSQAPRLYKQVTVKPAGPPRVEKIAESSLPASSPTVEKNIPKISSREGEAALGCTGREPENTSEMSLQKAESTLMPVQSKTTIEVSDSASVSNPLTSSFSSTLETSEHLTSIGSGGTAVAETDLSNRSNSNNNDEKDGKKSQSQIGQLSTSVPPSSLKVVDNKRSSPLPEAGTGEESGREAETTRVAVDSNTNSAEVQETHELAKRDGVDSAEMSTAISLHNDPKHESMGTQESRNILVSDDANADASKCVASAKSDSPRPFEHADRTEGLVMEVQEKQLKLEMEPVHLTKGEADTDLSTSISGAVDCLITETSSLSLESTLSHDCDKTLASDASTRKDDTVVSKEAESDKLDQKSQTISVPSQSEVPCETEIADSDSTELLSSSSDSKDKPVPKTIMSKNTNTKKKRKETLQKADRAGTTADLYMAYKGPDEKKEKLIDIESSETSSSHAKELAAGISPKDVPNESKAEPDDWEDAADLSTPKLDDGKHLGEVKDHIEDKTLMDRKYSRDFLLKFSEQCKDLPEGFESTPDIAEALVLSIGNVSFPSPGRNDDRSMGKSRSGRRGTGMGMGDDEKWGKVPGPLPSGPDMGYGSHGNNANLGVLRNPRVQSPGMYTTGGILSGPAHSTGPQYGMQRTNSDADKWQRATNFQRGPIMPSPRTPAQVMHKAERKYEVGKITDEEQAKQRQLKAILNKLTPQNFERLFEQVKQVNIDNADTLTGVISQIFDKALMEPTFCEMYADFCDHLAGDLPDFNEDNEKITFKRLLLNKCQEEFERGEREQEEANRAEEEGEVKQSDEEREEKRVQARRRMLGNIRLIGELYKKKMLTERIMHECIKKLLGQYQNPDEEDVESLCKLMSTIGEMIDHPKAKVHMDAYFDMMAKLSNNMKLSSRVRFMLKDSIDLRKNKWQQRRKVEGPKKIEEVHRDAANERQAQANRLTRGPSMGSSFRRGQQPMDFAPRGSNVLSSPNAHMGGFRGVPQQPRGYATQDIRTDERHPFDNRNLLPQRPLGDSITLGPQGGLARGMSIRGQPPMLSVPFSDMHNPDSRRTTTGLNGYGSVTDRPVYTSREELIPRSAPQRFVSPAAHDHMNVMDGNPTYVNREVQNPDCVFNRSRPNTPPTRSMESSSVGNIPTEKVLSEEQLRKKSSETIKEFYSTKDEMEVASCVKELNAPSFYPSMISIWITDSFERKDMERGLLAKLLVNLAKSQDTLLSQSQLLEGFESVLACLEDAVTDAPKAPEFLGGIFAKVVLENVLPMAEIGRLIYEGGEEQGQLVQIGLAAEVLGSVLEIIKTEKGEQVLKEICTSSSLRLENFRPPNSKRALTLDKFI</sequence>
<reference evidence="9" key="1">
    <citation type="submission" date="2023-02" db="EMBL/GenBank/DDBJ databases">
        <title>Genome of toxic invasive species Heracleum sosnowskyi carries increased number of genes despite the absence of recent whole-genome duplications.</title>
        <authorList>
            <person name="Schelkunov M."/>
            <person name="Shtratnikova V."/>
            <person name="Makarenko M."/>
            <person name="Klepikova A."/>
            <person name="Omelchenko D."/>
            <person name="Novikova G."/>
            <person name="Obukhova E."/>
            <person name="Bogdanov V."/>
            <person name="Penin A."/>
            <person name="Logacheva M."/>
        </authorList>
    </citation>
    <scope>NUCLEOTIDE SEQUENCE</scope>
    <source>
        <strain evidence="9">Hsosn_3</strain>
        <tissue evidence="9">Leaf</tissue>
    </source>
</reference>
<dbReference type="Pfam" id="PF02854">
    <property type="entry name" value="MIF4G"/>
    <property type="match status" value="1"/>
</dbReference>
<feature type="compositionally biased region" description="Basic and acidic residues" evidence="7">
    <location>
        <begin position="372"/>
        <end position="386"/>
    </location>
</feature>
<feature type="region of interest" description="Disordered" evidence="7">
    <location>
        <begin position="372"/>
        <end position="420"/>
    </location>
</feature>
<feature type="region of interest" description="Disordered" evidence="7">
    <location>
        <begin position="470"/>
        <end position="645"/>
    </location>
</feature>
<dbReference type="SMART" id="SM00543">
    <property type="entry name" value="MIF4G"/>
    <property type="match status" value="1"/>
</dbReference>
<keyword evidence="2 9" id="KW-0396">Initiation factor</keyword>
<evidence type="ECO:0000256" key="3">
    <source>
        <dbReference type="ARBA" id="ARBA00022845"/>
    </source>
</evidence>
<dbReference type="FunFam" id="1.25.40.180:FF:000024">
    <property type="entry name" value="Eukaryotic translation initiation factor 4G"/>
    <property type="match status" value="1"/>
</dbReference>
<comment type="similarity">
    <text evidence="1">Belongs to the eukaryotic initiation factor 4G family.</text>
</comment>
<dbReference type="InterPro" id="IPR003891">
    <property type="entry name" value="Initiation_fac_eIF4g_MI"/>
</dbReference>